<dbReference type="Pfam" id="PF06876">
    <property type="entry name" value="SCRL"/>
    <property type="match status" value="1"/>
</dbReference>
<feature type="chain" id="PRO_5047323119" evidence="6">
    <location>
        <begin position="22"/>
        <end position="114"/>
    </location>
</feature>
<organism evidence="7 8">
    <name type="scientific">Brassica napus</name>
    <name type="common">Rape</name>
    <dbReference type="NCBI Taxonomy" id="3708"/>
    <lineage>
        <taxon>Eukaryota</taxon>
        <taxon>Viridiplantae</taxon>
        <taxon>Streptophyta</taxon>
        <taxon>Embryophyta</taxon>
        <taxon>Tracheophyta</taxon>
        <taxon>Spermatophyta</taxon>
        <taxon>Magnoliopsida</taxon>
        <taxon>eudicotyledons</taxon>
        <taxon>Gunneridae</taxon>
        <taxon>Pentapetalae</taxon>
        <taxon>rosids</taxon>
        <taxon>malvids</taxon>
        <taxon>Brassicales</taxon>
        <taxon>Brassicaceae</taxon>
        <taxon>Brassiceae</taxon>
        <taxon>Brassica</taxon>
    </lineage>
</organism>
<proteinExistence type="inferred from homology"/>
<gene>
    <name evidence="7" type="ORF">HID58_054374</name>
</gene>
<accession>A0ABQ8AHD9</accession>
<protein>
    <submittedName>
        <fullName evidence="7">Uncharacterized protein</fullName>
    </submittedName>
</protein>
<comment type="subcellular location">
    <subcellularLocation>
        <location evidence="1">Secreted</location>
    </subcellularLocation>
</comment>
<evidence type="ECO:0000256" key="3">
    <source>
        <dbReference type="ARBA" id="ARBA00022525"/>
    </source>
</evidence>
<dbReference type="InterPro" id="IPR010682">
    <property type="entry name" value="SCRL"/>
</dbReference>
<evidence type="ECO:0000256" key="2">
    <source>
        <dbReference type="ARBA" id="ARBA00006722"/>
    </source>
</evidence>
<comment type="similarity">
    <text evidence="2">Belongs to the DEFL family.</text>
</comment>
<evidence type="ECO:0000313" key="7">
    <source>
        <dbReference type="EMBL" id="KAH0891945.1"/>
    </source>
</evidence>
<sequence length="114" mass="13328">MIMLFQLFFCAFSCLTFRTLSKPMILSNINFILFIFVGLGKIIKVNGQNPYPLCKWYRRLPGKCSPDGNKKCHVEVQRPRVRANQKFERCECTNRIVQKKDHHDCNCSVKAPCR</sequence>
<reference evidence="7 8" key="1">
    <citation type="submission" date="2021-05" db="EMBL/GenBank/DDBJ databases">
        <title>Genome Assembly of Synthetic Allotetraploid Brassica napus Reveals Homoeologous Exchanges between Subgenomes.</title>
        <authorList>
            <person name="Davis J.T."/>
        </authorList>
    </citation>
    <scope>NUCLEOTIDE SEQUENCE [LARGE SCALE GENOMIC DNA]</scope>
    <source>
        <strain evidence="8">cv. Da-Ae</strain>
        <tissue evidence="7">Seedling</tissue>
    </source>
</reference>
<evidence type="ECO:0000313" key="8">
    <source>
        <dbReference type="Proteomes" id="UP000824890"/>
    </source>
</evidence>
<comment type="caution">
    <text evidence="7">The sequence shown here is derived from an EMBL/GenBank/DDBJ whole genome shotgun (WGS) entry which is preliminary data.</text>
</comment>
<evidence type="ECO:0000256" key="1">
    <source>
        <dbReference type="ARBA" id="ARBA00004613"/>
    </source>
</evidence>
<keyword evidence="4 6" id="KW-0732">Signal</keyword>
<keyword evidence="8" id="KW-1185">Reference proteome</keyword>
<keyword evidence="5" id="KW-1015">Disulfide bond</keyword>
<dbReference type="EMBL" id="JAGKQM010000013">
    <property type="protein sequence ID" value="KAH0891945.1"/>
    <property type="molecule type" value="Genomic_DNA"/>
</dbReference>
<feature type="signal peptide" evidence="6">
    <location>
        <begin position="1"/>
        <end position="21"/>
    </location>
</feature>
<name>A0ABQ8AHD9_BRANA</name>
<evidence type="ECO:0000256" key="6">
    <source>
        <dbReference type="SAM" id="SignalP"/>
    </source>
</evidence>
<keyword evidence="3" id="KW-0964">Secreted</keyword>
<dbReference type="Proteomes" id="UP000824890">
    <property type="component" value="Unassembled WGS sequence"/>
</dbReference>
<evidence type="ECO:0000256" key="4">
    <source>
        <dbReference type="ARBA" id="ARBA00022729"/>
    </source>
</evidence>
<evidence type="ECO:0000256" key="5">
    <source>
        <dbReference type="ARBA" id="ARBA00023157"/>
    </source>
</evidence>